<dbReference type="Proteomes" id="UP000188533">
    <property type="component" value="Unassembled WGS sequence"/>
</dbReference>
<feature type="chain" id="PRO_5012298133" evidence="1">
    <location>
        <begin position="18"/>
        <end position="237"/>
    </location>
</feature>
<organism evidence="2 3">
    <name type="scientific">Lentinula edodes</name>
    <name type="common">Shiitake mushroom</name>
    <name type="synonym">Lentinus edodes</name>
    <dbReference type="NCBI Taxonomy" id="5353"/>
    <lineage>
        <taxon>Eukaryota</taxon>
        <taxon>Fungi</taxon>
        <taxon>Dikarya</taxon>
        <taxon>Basidiomycota</taxon>
        <taxon>Agaricomycotina</taxon>
        <taxon>Agaricomycetes</taxon>
        <taxon>Agaricomycetidae</taxon>
        <taxon>Agaricales</taxon>
        <taxon>Marasmiineae</taxon>
        <taxon>Omphalotaceae</taxon>
        <taxon>Lentinula</taxon>
    </lineage>
</organism>
<accession>A0A1Q3EEJ6</accession>
<dbReference type="AlphaFoldDB" id="A0A1Q3EEJ6"/>
<reference evidence="2 3" key="2">
    <citation type="submission" date="2017-02" db="EMBL/GenBank/DDBJ databases">
        <title>A genome survey and senescence transcriptome analysis in Lentinula edodes.</title>
        <authorList>
            <person name="Sakamoto Y."/>
            <person name="Nakade K."/>
            <person name="Sato S."/>
            <person name="Yoshida Y."/>
            <person name="Miyazaki K."/>
            <person name="Natsume S."/>
            <person name="Konno N."/>
        </authorList>
    </citation>
    <scope>NUCLEOTIDE SEQUENCE [LARGE SCALE GENOMIC DNA]</scope>
    <source>
        <strain evidence="2 3">NBRC 111202</strain>
    </source>
</reference>
<evidence type="ECO:0000313" key="3">
    <source>
        <dbReference type="Proteomes" id="UP000188533"/>
    </source>
</evidence>
<evidence type="ECO:0000313" key="2">
    <source>
        <dbReference type="EMBL" id="GAW05643.1"/>
    </source>
</evidence>
<name>A0A1Q3EEJ6_LENED</name>
<protein>
    <submittedName>
        <fullName evidence="2">Uncharacterized protein</fullName>
    </submittedName>
</protein>
<comment type="caution">
    <text evidence="2">The sequence shown here is derived from an EMBL/GenBank/DDBJ whole genome shotgun (WGS) entry which is preliminary data.</text>
</comment>
<dbReference type="EMBL" id="BDGU01000258">
    <property type="protein sequence ID" value="GAW05643.1"/>
    <property type="molecule type" value="Genomic_DNA"/>
</dbReference>
<sequence>MYLTLFSIISWFSVAWSLSISFPPDGKPTAALDTQMVKWQRDENDPNSQFVLRKIKLDCSQGPTVESTPVPIMNSQNNQGMSQMVFNKAGLFEIIAVDEKNKQNFFKTEITVLPNPTLIATSSQSSTTTNTVSGSKQMSIEEEIQQLQARMLFLQGNGNTSPIGLEKEEELKKIYRKVETLKKLHESNCTHLCMSSYRIIKQQPSGKYSDEDAVVNGIDPPSYSSFIFKSPICSSHI</sequence>
<reference evidence="2 3" key="1">
    <citation type="submission" date="2016-08" db="EMBL/GenBank/DDBJ databases">
        <authorList>
            <consortium name="Lentinula edodes genome sequencing consortium"/>
            <person name="Sakamoto Y."/>
            <person name="Nakade K."/>
            <person name="Sato S."/>
            <person name="Yoshida Y."/>
            <person name="Miyazaki K."/>
            <person name="Natsume S."/>
            <person name="Konno N."/>
        </authorList>
    </citation>
    <scope>NUCLEOTIDE SEQUENCE [LARGE SCALE GENOMIC DNA]</scope>
    <source>
        <strain evidence="2 3">NBRC 111202</strain>
    </source>
</reference>
<proteinExistence type="predicted"/>
<feature type="signal peptide" evidence="1">
    <location>
        <begin position="1"/>
        <end position="17"/>
    </location>
</feature>
<gene>
    <name evidence="2" type="ORF">LENED_007512</name>
</gene>
<evidence type="ECO:0000256" key="1">
    <source>
        <dbReference type="SAM" id="SignalP"/>
    </source>
</evidence>
<keyword evidence="1" id="KW-0732">Signal</keyword>
<keyword evidence="3" id="KW-1185">Reference proteome</keyword>
<dbReference type="STRING" id="5353.A0A1Q3EEJ6"/>